<proteinExistence type="predicted"/>
<dbReference type="Pfam" id="PF01476">
    <property type="entry name" value="LysM"/>
    <property type="match status" value="1"/>
</dbReference>
<organism evidence="5">
    <name type="scientific">Solanum chilense</name>
    <name type="common">Tomato</name>
    <name type="synonym">Lycopersicon chilense</name>
    <dbReference type="NCBI Taxonomy" id="4083"/>
    <lineage>
        <taxon>Eukaryota</taxon>
        <taxon>Viridiplantae</taxon>
        <taxon>Streptophyta</taxon>
        <taxon>Embryophyta</taxon>
        <taxon>Tracheophyta</taxon>
        <taxon>Spermatophyta</taxon>
        <taxon>Magnoliopsida</taxon>
        <taxon>eudicotyledons</taxon>
        <taxon>Gunneridae</taxon>
        <taxon>Pentapetalae</taxon>
        <taxon>asterids</taxon>
        <taxon>lamiids</taxon>
        <taxon>Solanales</taxon>
        <taxon>Solanaceae</taxon>
        <taxon>Solanoideae</taxon>
        <taxon>Solaneae</taxon>
        <taxon>Solanum</taxon>
        <taxon>Solanum subgen. Lycopersicon</taxon>
    </lineage>
</organism>
<evidence type="ECO:0000313" key="5">
    <source>
        <dbReference type="EMBL" id="TMW99256.1"/>
    </source>
</evidence>
<accession>A0A6N2BVP4</accession>
<protein>
    <recommendedName>
        <fullName evidence="4">LysM domain-containing protein</fullName>
    </recommendedName>
</protein>
<keyword evidence="2" id="KW-0843">Virulence</keyword>
<dbReference type="SUPFAM" id="SSF54106">
    <property type="entry name" value="LysM domain"/>
    <property type="match status" value="1"/>
</dbReference>
<dbReference type="EMBL" id="RXGB01001363">
    <property type="protein sequence ID" value="TMW99256.1"/>
    <property type="molecule type" value="Genomic_DNA"/>
</dbReference>
<feature type="chain" id="PRO_5026750797" description="LysM domain-containing protein" evidence="3">
    <location>
        <begin position="26"/>
        <end position="93"/>
    </location>
</feature>
<dbReference type="Gene3D" id="3.10.350.10">
    <property type="entry name" value="LysM domain"/>
    <property type="match status" value="1"/>
</dbReference>
<dbReference type="PROSITE" id="PS51782">
    <property type="entry name" value="LYSM"/>
    <property type="match status" value="1"/>
</dbReference>
<feature type="signal peptide" evidence="3">
    <location>
        <begin position="1"/>
        <end position="25"/>
    </location>
</feature>
<comment type="caution">
    <text evidence="5">The sequence shown here is derived from an EMBL/GenBank/DDBJ whole genome shotgun (WGS) entry which is preliminary data.</text>
</comment>
<keyword evidence="1" id="KW-0147">Chitin-binding</keyword>
<evidence type="ECO:0000256" key="2">
    <source>
        <dbReference type="ARBA" id="ARBA00023026"/>
    </source>
</evidence>
<evidence type="ECO:0000256" key="3">
    <source>
        <dbReference type="SAM" id="SignalP"/>
    </source>
</evidence>
<gene>
    <name evidence="5" type="ORF">EJD97_002850</name>
</gene>
<name>A0A6N2BVP4_SOLCI</name>
<dbReference type="InterPro" id="IPR018392">
    <property type="entry name" value="LysM"/>
</dbReference>
<dbReference type="InterPro" id="IPR052210">
    <property type="entry name" value="LysM1-like"/>
</dbReference>
<evidence type="ECO:0000259" key="4">
    <source>
        <dbReference type="PROSITE" id="PS51782"/>
    </source>
</evidence>
<dbReference type="AlphaFoldDB" id="A0A6N2BVP4"/>
<dbReference type="GO" id="GO:0008061">
    <property type="term" value="F:chitin binding"/>
    <property type="evidence" value="ECO:0007669"/>
    <property type="project" value="UniProtKB-KW"/>
</dbReference>
<dbReference type="InterPro" id="IPR036779">
    <property type="entry name" value="LysM_dom_sf"/>
</dbReference>
<keyword evidence="3" id="KW-0732">Signal</keyword>
<reference evidence="5" key="1">
    <citation type="submission" date="2019-05" db="EMBL/GenBank/DDBJ databases">
        <title>The de novo reference genome and transcriptome assemblies of the wild tomato species Solanum chilense.</title>
        <authorList>
            <person name="Stam R."/>
            <person name="Nosenko T."/>
            <person name="Hoerger A.C."/>
            <person name="Stephan W."/>
            <person name="Seidel M.A."/>
            <person name="Kuhn J.M.M."/>
            <person name="Haberer G."/>
            <person name="Tellier A."/>
        </authorList>
    </citation>
    <scope>NUCLEOTIDE SEQUENCE</scope>
    <source>
        <tissue evidence="5">Mature leaves</tissue>
    </source>
</reference>
<dbReference type="PANTHER" id="PTHR34997:SF1">
    <property type="entry name" value="PEPTIDOGLYCAN-BINDING LYSIN DOMAIN"/>
    <property type="match status" value="1"/>
</dbReference>
<dbReference type="PANTHER" id="PTHR34997">
    <property type="entry name" value="AM15"/>
    <property type="match status" value="1"/>
</dbReference>
<sequence length="93" mass="10181">MSGKRTNQTAKKLAIFLSFLLIALAVESRQIAIYEKNDATLVCNSVYGAELGDTCESVGDRFKLTEIKFGALNPNMNCLDIFVGQWLCVNGST</sequence>
<evidence type="ECO:0000256" key="1">
    <source>
        <dbReference type="ARBA" id="ARBA00022669"/>
    </source>
</evidence>
<feature type="domain" description="LysM" evidence="4">
    <location>
        <begin position="45"/>
        <end position="89"/>
    </location>
</feature>
<dbReference type="CDD" id="cd00118">
    <property type="entry name" value="LysM"/>
    <property type="match status" value="1"/>
</dbReference>